<keyword evidence="2" id="KW-1185">Reference proteome</keyword>
<dbReference type="InterPro" id="IPR015797">
    <property type="entry name" value="NUDIX_hydrolase-like_dom_sf"/>
</dbReference>
<accession>A0ABX3PG57</accession>
<gene>
    <name evidence="1" type="ORF">BTR14_06785</name>
</gene>
<dbReference type="RefSeq" id="WP_081174942.1">
    <property type="nucleotide sequence ID" value="NZ_MSPX01000004.1"/>
</dbReference>
<evidence type="ECO:0000313" key="1">
    <source>
        <dbReference type="EMBL" id="OQP87126.1"/>
    </source>
</evidence>
<proteinExistence type="predicted"/>
<dbReference type="SUPFAM" id="SSF55811">
    <property type="entry name" value="Nudix"/>
    <property type="match status" value="1"/>
</dbReference>
<dbReference type="EMBL" id="MSPX01000004">
    <property type="protein sequence ID" value="OQP87126.1"/>
    <property type="molecule type" value="Genomic_DNA"/>
</dbReference>
<organism evidence="1 2">
    <name type="scientific">Xaviernesmea rhizosphaerae</name>
    <dbReference type="NCBI Taxonomy" id="1672749"/>
    <lineage>
        <taxon>Bacteria</taxon>
        <taxon>Pseudomonadati</taxon>
        <taxon>Pseudomonadota</taxon>
        <taxon>Alphaproteobacteria</taxon>
        <taxon>Hyphomicrobiales</taxon>
        <taxon>Rhizobiaceae</taxon>
        <taxon>Rhizobium/Agrobacterium group</taxon>
        <taxon>Xaviernesmea</taxon>
    </lineage>
</organism>
<protein>
    <recommendedName>
        <fullName evidence="3">NUDIX hydrolase</fullName>
    </recommendedName>
</protein>
<sequence length="250" mass="27022">MFDDQSFSLPADRLLCHVDGVFALEAMAEAERAAPWAAFAGKRPEAFDGRLLRMAEHSVTDDALRITAQETRFSAYIATRDADFSLRHPGVGRADPLGLTAAVLAVDGQLILTRRSLTAEQNPGGIYLVGGYAEPGSAGTVDLLGEAEREVAEELAVTDLLREEALAIGLAYDPVHCHPELFLLLPSASRAEDILQQAEEAQDRAEAAQLFACPLAQVIEGSSALSAAPWTWSFRKARQFLIDHQHRAGS</sequence>
<reference evidence="1 2" key="1">
    <citation type="journal article" date="2017" name="Antonie Van Leeuwenhoek">
        <title>Rhizobium rhizosphaerae sp. nov., a novel species isolated from rice rhizosphere.</title>
        <authorList>
            <person name="Zhao J.J."/>
            <person name="Zhang J."/>
            <person name="Zhang R.J."/>
            <person name="Zhang C.W."/>
            <person name="Yin H.Q."/>
            <person name="Zhang X.X."/>
        </authorList>
    </citation>
    <scope>NUCLEOTIDE SEQUENCE [LARGE SCALE GENOMIC DNA]</scope>
    <source>
        <strain evidence="1 2">RD15</strain>
    </source>
</reference>
<dbReference type="Gene3D" id="3.90.79.10">
    <property type="entry name" value="Nucleoside Triphosphate Pyrophosphohydrolase"/>
    <property type="match status" value="1"/>
</dbReference>
<dbReference type="Proteomes" id="UP000192652">
    <property type="component" value="Unassembled WGS sequence"/>
</dbReference>
<name>A0ABX3PG57_9HYPH</name>
<comment type="caution">
    <text evidence="1">The sequence shown here is derived from an EMBL/GenBank/DDBJ whole genome shotgun (WGS) entry which is preliminary data.</text>
</comment>
<evidence type="ECO:0008006" key="3">
    <source>
        <dbReference type="Google" id="ProtNLM"/>
    </source>
</evidence>
<evidence type="ECO:0000313" key="2">
    <source>
        <dbReference type="Proteomes" id="UP000192652"/>
    </source>
</evidence>